<dbReference type="Proteomes" id="UP000186524">
    <property type="component" value="Unassembled WGS sequence"/>
</dbReference>
<gene>
    <name evidence="2" type="ORF">BLL40_08575</name>
</gene>
<keyword evidence="1" id="KW-1133">Transmembrane helix</keyword>
<keyword evidence="1" id="KW-0812">Transmembrane</keyword>
<sequence length="66" mass="7676">MKKITKTQVMTIILILGYIVWEIYVRNWASTVSGPIIRVDIVIIYPILLIMLLISIYQIITGKNKR</sequence>
<evidence type="ECO:0000313" key="3">
    <source>
        <dbReference type="Proteomes" id="UP000186524"/>
    </source>
</evidence>
<organism evidence="2 3">
    <name type="scientific">Domibacillus mangrovi</name>
    <dbReference type="NCBI Taxonomy" id="1714354"/>
    <lineage>
        <taxon>Bacteria</taxon>
        <taxon>Bacillati</taxon>
        <taxon>Bacillota</taxon>
        <taxon>Bacilli</taxon>
        <taxon>Bacillales</taxon>
        <taxon>Bacillaceae</taxon>
        <taxon>Domibacillus</taxon>
    </lineage>
</organism>
<dbReference type="AlphaFoldDB" id="A0A1Q5P3G9"/>
<feature type="transmembrane region" description="Helical" evidence="1">
    <location>
        <begin position="7"/>
        <end position="24"/>
    </location>
</feature>
<evidence type="ECO:0000256" key="1">
    <source>
        <dbReference type="SAM" id="Phobius"/>
    </source>
</evidence>
<reference evidence="2 3" key="1">
    <citation type="submission" date="2016-12" db="EMBL/GenBank/DDBJ databases">
        <title>Domibacillus sp. SAOS 44 whole genome sequencing.</title>
        <authorList>
            <person name="Verma A."/>
            <person name="Krishnamurthi S."/>
        </authorList>
    </citation>
    <scope>NUCLEOTIDE SEQUENCE [LARGE SCALE GENOMIC DNA]</scope>
    <source>
        <strain evidence="2 3">SAOS 44</strain>
    </source>
</reference>
<protein>
    <submittedName>
        <fullName evidence="2">Uncharacterized protein</fullName>
    </submittedName>
</protein>
<keyword evidence="1" id="KW-0472">Membrane</keyword>
<comment type="caution">
    <text evidence="2">The sequence shown here is derived from an EMBL/GenBank/DDBJ whole genome shotgun (WGS) entry which is preliminary data.</text>
</comment>
<name>A0A1Q5P3G9_9BACI</name>
<keyword evidence="3" id="KW-1185">Reference proteome</keyword>
<evidence type="ECO:0000313" key="2">
    <source>
        <dbReference type="EMBL" id="OKL36776.1"/>
    </source>
</evidence>
<accession>A0A1Q5P3G9</accession>
<dbReference type="EMBL" id="MRWQ01000006">
    <property type="protein sequence ID" value="OKL36776.1"/>
    <property type="molecule type" value="Genomic_DNA"/>
</dbReference>
<proteinExistence type="predicted"/>
<feature type="transmembrane region" description="Helical" evidence="1">
    <location>
        <begin position="36"/>
        <end position="60"/>
    </location>
</feature>